<evidence type="ECO:0000313" key="2">
    <source>
        <dbReference type="EMBL" id="QJA06098.1"/>
    </source>
</evidence>
<feature type="transmembrane region" description="Helical" evidence="1">
    <location>
        <begin position="89"/>
        <end position="107"/>
    </location>
</feature>
<feature type="transmembrane region" description="Helical" evidence="1">
    <location>
        <begin position="60"/>
        <end position="77"/>
    </location>
</feature>
<sequence length="159" mass="18919">MKRLGILGLIWALEIFLREFLRVYPGEIFLAAGLYFFLVAEERSQEALTGLILLAGYGWLRDRLLSVFLTLIFLLHLKSLSRRHFHFRSPYPFLLFSGLSIFLWGLLGEGLFPYLFEKGLPARWGLHYLKFSFFLALWYFLIFLLYEGRKEEFLLPRRK</sequence>
<dbReference type="AlphaFoldDB" id="A0A6H1WSE8"/>
<keyword evidence="3" id="KW-1185">Reference proteome</keyword>
<dbReference type="EMBL" id="CP042909">
    <property type="protein sequence ID" value="QJA06098.1"/>
    <property type="molecule type" value="Genomic_DNA"/>
</dbReference>
<dbReference type="RefSeq" id="WP_168719446.1">
    <property type="nucleotide sequence ID" value="NZ_CP042909.1"/>
</dbReference>
<keyword evidence="1" id="KW-0812">Transmembrane</keyword>
<protein>
    <recommendedName>
        <fullName evidence="4">Rod shape-determining protein MreD</fullName>
    </recommendedName>
</protein>
<proteinExistence type="predicted"/>
<accession>A0A6H1WSE8</accession>
<keyword evidence="1" id="KW-0472">Membrane</keyword>
<feature type="transmembrane region" description="Helical" evidence="1">
    <location>
        <begin position="127"/>
        <end position="146"/>
    </location>
</feature>
<gene>
    <name evidence="2" type="ORF">FVE67_04490</name>
</gene>
<feature type="transmembrane region" description="Helical" evidence="1">
    <location>
        <begin position="21"/>
        <end position="40"/>
    </location>
</feature>
<name>A0A6H1WSE8_9BACT</name>
<evidence type="ECO:0000256" key="1">
    <source>
        <dbReference type="SAM" id="Phobius"/>
    </source>
</evidence>
<evidence type="ECO:0000313" key="3">
    <source>
        <dbReference type="Proteomes" id="UP000501253"/>
    </source>
</evidence>
<evidence type="ECO:0008006" key="4">
    <source>
        <dbReference type="Google" id="ProtNLM"/>
    </source>
</evidence>
<dbReference type="KEGG" id="tmai:FVE67_04490"/>
<dbReference type="Proteomes" id="UP000501253">
    <property type="component" value="Chromosome"/>
</dbReference>
<reference evidence="2 3" key="1">
    <citation type="submission" date="2019-08" db="EMBL/GenBank/DDBJ databases">
        <title>Complete genome sequence of Thermosulfurimonas marina SU872T, an anaerobic thermophilic chemolithoautotrophic bacterium isolated from a shallow marine hydrothermal vent.</title>
        <authorList>
            <person name="Allioux M."/>
            <person name="Jebbar M."/>
            <person name="Slobodkina G."/>
            <person name="Slobodkin A."/>
            <person name="Moalic Y."/>
            <person name="Frolova A."/>
            <person name="Shao Z."/>
            <person name="Alain K."/>
        </authorList>
    </citation>
    <scope>NUCLEOTIDE SEQUENCE [LARGE SCALE GENOMIC DNA]</scope>
    <source>
        <strain evidence="2 3">SU872</strain>
    </source>
</reference>
<organism evidence="2 3">
    <name type="scientific">Thermosulfurimonas marina</name>
    <dbReference type="NCBI Taxonomy" id="2047767"/>
    <lineage>
        <taxon>Bacteria</taxon>
        <taxon>Pseudomonadati</taxon>
        <taxon>Thermodesulfobacteriota</taxon>
        <taxon>Thermodesulfobacteria</taxon>
        <taxon>Thermodesulfobacteriales</taxon>
        <taxon>Thermodesulfobacteriaceae</taxon>
        <taxon>Thermosulfurimonas</taxon>
    </lineage>
</organism>
<keyword evidence="1" id="KW-1133">Transmembrane helix</keyword>